<dbReference type="InterPro" id="IPR050261">
    <property type="entry name" value="FrsA_esterase"/>
</dbReference>
<comment type="caution">
    <text evidence="2">The sequence shown here is derived from an EMBL/GenBank/DDBJ whole genome shotgun (WGS) entry which is preliminary data.</text>
</comment>
<dbReference type="SUPFAM" id="SSF53474">
    <property type="entry name" value="alpha/beta-Hydrolases"/>
    <property type="match status" value="1"/>
</dbReference>
<dbReference type="GO" id="GO:0052689">
    <property type="term" value="F:carboxylic ester hydrolase activity"/>
    <property type="evidence" value="ECO:0007669"/>
    <property type="project" value="UniProtKB-ARBA"/>
</dbReference>
<dbReference type="PANTHER" id="PTHR22946:SF9">
    <property type="entry name" value="POLYKETIDE TRANSFERASE AF380"/>
    <property type="match status" value="1"/>
</dbReference>
<keyword evidence="1" id="KW-0378">Hydrolase</keyword>
<dbReference type="Gene3D" id="3.40.50.1820">
    <property type="entry name" value="alpha/beta hydrolase"/>
    <property type="match status" value="1"/>
</dbReference>
<dbReference type="Pfam" id="PF12715">
    <property type="entry name" value="Abhydrolase_7"/>
    <property type="match status" value="1"/>
</dbReference>
<dbReference type="EMBL" id="MWDQ01000111">
    <property type="protein sequence ID" value="OQB72826.1"/>
    <property type="molecule type" value="Genomic_DNA"/>
</dbReference>
<gene>
    <name evidence="2" type="ORF">BWX89_01194</name>
</gene>
<evidence type="ECO:0000313" key="2">
    <source>
        <dbReference type="EMBL" id="OQB72826.1"/>
    </source>
</evidence>
<name>A0A1V6C7D2_UNCT6</name>
<evidence type="ECO:0000256" key="1">
    <source>
        <dbReference type="ARBA" id="ARBA00022801"/>
    </source>
</evidence>
<dbReference type="InterPro" id="IPR029058">
    <property type="entry name" value="AB_hydrolase_fold"/>
</dbReference>
<dbReference type="PANTHER" id="PTHR22946">
    <property type="entry name" value="DIENELACTONE HYDROLASE DOMAIN-CONTAINING PROTEIN-RELATED"/>
    <property type="match status" value="1"/>
</dbReference>
<dbReference type="Proteomes" id="UP000485562">
    <property type="component" value="Unassembled WGS sequence"/>
</dbReference>
<sequence length="350" mass="40288">MKKDSRNYSIADYLSRVFDKEKRSLAFTAKNKGEIIRWKNTTRRKLKELIGYNKFERCNPTPKINESTDFPDYTRFHMEIKTEPSVLMPFYVLKPKIKKDKYSCVVALHGHGSGGKYSVAGRSDIPEISEAIKQHNYDYGVQFVREGFLVFCPDARGFGERQEKWARNNILNSSCLWINNMAIPLGMTITGMWTWDIHRLIDYIQTREDANKNKIACVGLSGGGLQTLWASALDDRIRCAVISGYMYGYKESLLEMCTNCSCNYVPHLYEYLDMGDIAALIAPRPLLIETGTRDPLNGASGLRNVYSQTSIIRRSYKIMEKEKLFKHDVFEGGHRWHGVEAIPWIKKHLL</sequence>
<protein>
    <submittedName>
        <fullName evidence="2">Abhydrolase family protein</fullName>
    </submittedName>
</protein>
<accession>A0A1V6C7D2</accession>
<reference evidence="2" key="1">
    <citation type="submission" date="2017-02" db="EMBL/GenBank/DDBJ databases">
        <title>Delving into the versatile metabolic prowess of the omnipresent phylum Bacteroidetes.</title>
        <authorList>
            <person name="Nobu M.K."/>
            <person name="Mei R."/>
            <person name="Narihiro T."/>
            <person name="Kuroda K."/>
            <person name="Liu W.-T."/>
        </authorList>
    </citation>
    <scope>NUCLEOTIDE SEQUENCE</scope>
    <source>
        <strain evidence="2">ADurb.Bin131</strain>
    </source>
</reference>
<proteinExistence type="predicted"/>
<dbReference type="InterPro" id="IPR025890">
    <property type="entry name" value="Abhydrolase_bac"/>
</dbReference>
<organism evidence="2">
    <name type="scientific">candidate division TA06 bacterium ADurb.Bin131</name>
    <dbReference type="NCBI Taxonomy" id="1852827"/>
    <lineage>
        <taxon>Bacteria</taxon>
        <taxon>Bacteria division TA06</taxon>
    </lineage>
</organism>
<dbReference type="AlphaFoldDB" id="A0A1V6C7D2"/>